<dbReference type="HAMAP" id="MF_00252">
    <property type="entry name" value="Lys_tRNA_synth_class2"/>
    <property type="match status" value="1"/>
</dbReference>
<dbReference type="GO" id="GO:0006430">
    <property type="term" value="P:lysyl-tRNA aminoacylation"/>
    <property type="evidence" value="ECO:0007669"/>
    <property type="project" value="UniProtKB-UniRule"/>
</dbReference>
<evidence type="ECO:0000256" key="13">
    <source>
        <dbReference type="HAMAP-Rule" id="MF_00252"/>
    </source>
</evidence>
<dbReference type="EMBL" id="JACNLK010000033">
    <property type="protein sequence ID" value="MBC8208309.1"/>
    <property type="molecule type" value="Genomic_DNA"/>
</dbReference>
<keyword evidence="7 13" id="KW-0547">Nucleotide-binding</keyword>
<dbReference type="InterPro" id="IPR004364">
    <property type="entry name" value="Aa-tRNA-synt_II"/>
</dbReference>
<dbReference type="PANTHER" id="PTHR42918">
    <property type="entry name" value="LYSYL-TRNA SYNTHETASE"/>
    <property type="match status" value="1"/>
</dbReference>
<evidence type="ECO:0000256" key="3">
    <source>
        <dbReference type="ARBA" id="ARBA00011738"/>
    </source>
</evidence>
<dbReference type="EC" id="6.1.1.6" evidence="13"/>
<dbReference type="SUPFAM" id="SSF55681">
    <property type="entry name" value="Class II aaRS and biotin synthetases"/>
    <property type="match status" value="1"/>
</dbReference>
<comment type="cofactor">
    <cofactor evidence="13 14">
        <name>Mg(2+)</name>
        <dbReference type="ChEBI" id="CHEBI:18420"/>
    </cofactor>
    <text evidence="13 14">Binds 3 Mg(2+) ions per subunit.</text>
</comment>
<dbReference type="GO" id="GO:0042803">
    <property type="term" value="F:protein homodimerization activity"/>
    <property type="evidence" value="ECO:0007669"/>
    <property type="project" value="UniProtKB-ARBA"/>
</dbReference>
<dbReference type="CDD" id="cd00775">
    <property type="entry name" value="LysRS_core"/>
    <property type="match status" value="1"/>
</dbReference>
<keyword evidence="5 13" id="KW-0436">Ligase</keyword>
<evidence type="ECO:0000313" key="18">
    <source>
        <dbReference type="Proteomes" id="UP000599024"/>
    </source>
</evidence>
<dbReference type="GO" id="GO:0000049">
    <property type="term" value="F:tRNA binding"/>
    <property type="evidence" value="ECO:0007669"/>
    <property type="project" value="TreeGrafter"/>
</dbReference>
<feature type="region of interest" description="Disordered" evidence="15">
    <location>
        <begin position="487"/>
        <end position="524"/>
    </location>
</feature>
<dbReference type="InterPro" id="IPR002313">
    <property type="entry name" value="Lys-tRNA-ligase_II"/>
</dbReference>
<evidence type="ECO:0000259" key="16">
    <source>
        <dbReference type="PROSITE" id="PS50862"/>
    </source>
</evidence>
<evidence type="ECO:0000256" key="7">
    <source>
        <dbReference type="ARBA" id="ARBA00022741"/>
    </source>
</evidence>
<organism evidence="17 18">
    <name type="scientific">Candidatus Desulfatifera sulfidica</name>
    <dbReference type="NCBI Taxonomy" id="2841691"/>
    <lineage>
        <taxon>Bacteria</taxon>
        <taxon>Pseudomonadati</taxon>
        <taxon>Thermodesulfobacteriota</taxon>
        <taxon>Desulfobulbia</taxon>
        <taxon>Desulfobulbales</taxon>
        <taxon>Desulfobulbaceae</taxon>
        <taxon>Candidatus Desulfatifera</taxon>
    </lineage>
</organism>
<feature type="binding site" evidence="13">
    <location>
        <position position="403"/>
    </location>
    <ligand>
        <name>Mg(2+)</name>
        <dbReference type="ChEBI" id="CHEBI:18420"/>
        <label>1</label>
    </ligand>
</feature>
<evidence type="ECO:0000256" key="8">
    <source>
        <dbReference type="ARBA" id="ARBA00022840"/>
    </source>
</evidence>
<dbReference type="NCBIfam" id="NF001756">
    <property type="entry name" value="PRK00484.1"/>
    <property type="match status" value="1"/>
</dbReference>
<sequence>MSQESTLLKQRRQKADDLAALGVTLYSNSFKPANTVRELLARDQDVAIECLDQTNYTYSIAGRIMAVRKFGKAAFCHLSDTSGRIQLYLKRDTLGDEQFATFKKWDIGDIVGIEGKLFKTKTGELSLLADRITMISKSLRPLPEKWHGLTDVETRYRQRYVDLIVTPESRETFRKRVEIIRLIREFLSNRGFMEVETPMMQPIPGGATAKPFKTHHNALGMDLYLRIAPELYLKRLLVGGFEKVFEVNRNFRNEGLSTRHNPEFTMLEFYQAYATYHDLMDLTEELVSWLSQEVNETMAINYQGQPVNLAPPWQRMTMEEALINVAGIDADLLADDASVMALVKEKGIKLEAQAGVGKAKTELFELLVEEKLINPTFITAYPTEVSPLARRNDEDPSVTDRFELFITGREIANAFSELNDPIDQRERLEKQIAEKGNDEEIHAELDDDFLRALEYGMPSAAGEGIGIDRLVMLLTDSPSIRDVILFPHLKPEMKPQKKKKKKKSKGTSDAQNKATVLDAQNKPQ</sequence>
<dbReference type="PANTHER" id="PTHR42918:SF15">
    <property type="entry name" value="LYSINE--TRNA LIGASE, CHLOROPLASTIC_MITOCHONDRIAL"/>
    <property type="match status" value="1"/>
</dbReference>
<name>A0A8J6NAF1_9BACT</name>
<evidence type="ECO:0000313" key="17">
    <source>
        <dbReference type="EMBL" id="MBC8208309.1"/>
    </source>
</evidence>
<evidence type="ECO:0000256" key="11">
    <source>
        <dbReference type="ARBA" id="ARBA00023146"/>
    </source>
</evidence>
<dbReference type="Gene3D" id="3.30.930.10">
    <property type="entry name" value="Bira Bifunctional Protein, Domain 2"/>
    <property type="match status" value="1"/>
</dbReference>
<dbReference type="CDD" id="cd04322">
    <property type="entry name" value="LysRS_N"/>
    <property type="match status" value="1"/>
</dbReference>
<dbReference type="InterPro" id="IPR004365">
    <property type="entry name" value="NA-bd_OB_tRNA"/>
</dbReference>
<reference evidence="17 18" key="1">
    <citation type="submission" date="2020-08" db="EMBL/GenBank/DDBJ databases">
        <title>Bridging the membrane lipid divide: bacteria of the FCB group superphylum have the potential to synthesize archaeal ether lipids.</title>
        <authorList>
            <person name="Villanueva L."/>
            <person name="Von Meijenfeldt F.A.B."/>
            <person name="Westbye A.B."/>
            <person name="Yadav S."/>
            <person name="Hopmans E.C."/>
            <person name="Dutilh B.E."/>
            <person name="Sinninghe Damste J.S."/>
        </authorList>
    </citation>
    <scope>NUCLEOTIDE SEQUENCE [LARGE SCALE GENOMIC DNA]</scope>
    <source>
        <strain evidence="17">NIOZ-UU81</strain>
    </source>
</reference>
<evidence type="ECO:0000256" key="9">
    <source>
        <dbReference type="ARBA" id="ARBA00022842"/>
    </source>
</evidence>
<dbReference type="GO" id="GO:0000287">
    <property type="term" value="F:magnesium ion binding"/>
    <property type="evidence" value="ECO:0007669"/>
    <property type="project" value="UniProtKB-UniRule"/>
</dbReference>
<evidence type="ECO:0000256" key="1">
    <source>
        <dbReference type="ARBA" id="ARBA00004496"/>
    </source>
</evidence>
<feature type="binding site" evidence="13">
    <location>
        <position position="410"/>
    </location>
    <ligand>
        <name>Mg(2+)</name>
        <dbReference type="ChEBI" id="CHEBI:18420"/>
        <label>2</label>
    </ligand>
</feature>
<comment type="caution">
    <text evidence="17">The sequence shown here is derived from an EMBL/GenBank/DDBJ whole genome shotgun (WGS) entry which is preliminary data.</text>
</comment>
<dbReference type="FunFam" id="2.40.50.140:FF:000024">
    <property type="entry name" value="Lysine--tRNA ligase"/>
    <property type="match status" value="1"/>
</dbReference>
<dbReference type="Pfam" id="PF00152">
    <property type="entry name" value="tRNA-synt_2"/>
    <property type="match status" value="1"/>
</dbReference>
<dbReference type="GO" id="GO:0005524">
    <property type="term" value="F:ATP binding"/>
    <property type="evidence" value="ECO:0007669"/>
    <property type="project" value="UniProtKB-UniRule"/>
</dbReference>
<dbReference type="Gene3D" id="2.40.50.140">
    <property type="entry name" value="Nucleic acid-binding proteins"/>
    <property type="match status" value="1"/>
</dbReference>
<evidence type="ECO:0000256" key="14">
    <source>
        <dbReference type="RuleBase" id="RU000336"/>
    </source>
</evidence>
<keyword evidence="10 13" id="KW-0648">Protein biosynthesis</keyword>
<evidence type="ECO:0000256" key="10">
    <source>
        <dbReference type="ARBA" id="ARBA00022917"/>
    </source>
</evidence>
<keyword evidence="8 13" id="KW-0067">ATP-binding</keyword>
<dbReference type="GO" id="GO:0005829">
    <property type="term" value="C:cytosol"/>
    <property type="evidence" value="ECO:0007669"/>
    <property type="project" value="TreeGrafter"/>
</dbReference>
<comment type="subunit">
    <text evidence="3 13">Homodimer.</text>
</comment>
<dbReference type="PROSITE" id="PS50862">
    <property type="entry name" value="AA_TRNA_LIGASE_II"/>
    <property type="match status" value="1"/>
</dbReference>
<proteinExistence type="inferred from homology"/>
<feature type="compositionally biased region" description="Basic residues" evidence="15">
    <location>
        <begin position="496"/>
        <end position="505"/>
    </location>
</feature>
<gene>
    <name evidence="13 17" type="primary">lysS</name>
    <name evidence="17" type="ORF">H8E79_03970</name>
</gene>
<keyword evidence="11 13" id="KW-0030">Aminoacyl-tRNA synthetase</keyword>
<dbReference type="SUPFAM" id="SSF50249">
    <property type="entry name" value="Nucleic acid-binding proteins"/>
    <property type="match status" value="1"/>
</dbReference>
<dbReference type="InterPro" id="IPR012340">
    <property type="entry name" value="NA-bd_OB-fold"/>
</dbReference>
<dbReference type="FunFam" id="3.30.930.10:FF:000001">
    <property type="entry name" value="Lysine--tRNA ligase"/>
    <property type="match status" value="1"/>
</dbReference>
<evidence type="ECO:0000256" key="2">
    <source>
        <dbReference type="ARBA" id="ARBA00008226"/>
    </source>
</evidence>
<keyword evidence="4 13" id="KW-0963">Cytoplasm</keyword>
<dbReference type="Proteomes" id="UP000599024">
    <property type="component" value="Unassembled WGS sequence"/>
</dbReference>
<dbReference type="AlphaFoldDB" id="A0A8J6NAF1"/>
<dbReference type="GO" id="GO:0004824">
    <property type="term" value="F:lysine-tRNA ligase activity"/>
    <property type="evidence" value="ECO:0007669"/>
    <property type="project" value="UniProtKB-UniRule"/>
</dbReference>
<comment type="subcellular location">
    <subcellularLocation>
        <location evidence="1 13">Cytoplasm</location>
    </subcellularLocation>
</comment>
<dbReference type="PRINTS" id="PR00982">
    <property type="entry name" value="TRNASYNTHLYS"/>
</dbReference>
<dbReference type="InterPro" id="IPR044136">
    <property type="entry name" value="Lys-tRNA-ligase_II_N"/>
</dbReference>
<evidence type="ECO:0000256" key="5">
    <source>
        <dbReference type="ARBA" id="ARBA00022598"/>
    </source>
</evidence>
<evidence type="ECO:0000256" key="15">
    <source>
        <dbReference type="SAM" id="MobiDB-lite"/>
    </source>
</evidence>
<evidence type="ECO:0000256" key="4">
    <source>
        <dbReference type="ARBA" id="ARBA00022490"/>
    </source>
</evidence>
<keyword evidence="9 13" id="KW-0460">Magnesium</keyword>
<dbReference type="NCBIfam" id="TIGR00499">
    <property type="entry name" value="lysS_bact"/>
    <property type="match status" value="1"/>
</dbReference>
<comment type="catalytic activity">
    <reaction evidence="12 13 14">
        <text>tRNA(Lys) + L-lysine + ATP = L-lysyl-tRNA(Lys) + AMP + diphosphate</text>
        <dbReference type="Rhea" id="RHEA:20792"/>
        <dbReference type="Rhea" id="RHEA-COMP:9696"/>
        <dbReference type="Rhea" id="RHEA-COMP:9697"/>
        <dbReference type="ChEBI" id="CHEBI:30616"/>
        <dbReference type="ChEBI" id="CHEBI:32551"/>
        <dbReference type="ChEBI" id="CHEBI:33019"/>
        <dbReference type="ChEBI" id="CHEBI:78442"/>
        <dbReference type="ChEBI" id="CHEBI:78529"/>
        <dbReference type="ChEBI" id="CHEBI:456215"/>
        <dbReference type="EC" id="6.1.1.6"/>
    </reaction>
</comment>
<protein>
    <recommendedName>
        <fullName evidence="13">Lysine--tRNA ligase</fullName>
        <ecNumber evidence="13">6.1.1.6</ecNumber>
    </recommendedName>
    <alternativeName>
        <fullName evidence="13">Lysyl-tRNA synthetase</fullName>
        <shortName evidence="13">LysRS</shortName>
    </alternativeName>
</protein>
<accession>A0A8J6NAF1</accession>
<dbReference type="InterPro" id="IPR018149">
    <property type="entry name" value="Lys-tRNA-synth_II_C"/>
</dbReference>
<evidence type="ECO:0000256" key="6">
    <source>
        <dbReference type="ARBA" id="ARBA00022723"/>
    </source>
</evidence>
<dbReference type="Pfam" id="PF01336">
    <property type="entry name" value="tRNA_anti-codon"/>
    <property type="match status" value="1"/>
</dbReference>
<comment type="similarity">
    <text evidence="2 13">Belongs to the class-II aminoacyl-tRNA synthetase family.</text>
</comment>
<dbReference type="InterPro" id="IPR006195">
    <property type="entry name" value="aa-tRNA-synth_II"/>
</dbReference>
<feature type="domain" description="Aminoacyl-transfer RNA synthetases class-II family profile" evidence="16">
    <location>
        <begin position="173"/>
        <end position="491"/>
    </location>
</feature>
<feature type="binding site" evidence="13">
    <location>
        <position position="410"/>
    </location>
    <ligand>
        <name>Mg(2+)</name>
        <dbReference type="ChEBI" id="CHEBI:18420"/>
        <label>1</label>
    </ligand>
</feature>
<keyword evidence="6 13" id="KW-0479">Metal-binding</keyword>
<evidence type="ECO:0000256" key="12">
    <source>
        <dbReference type="ARBA" id="ARBA00048573"/>
    </source>
</evidence>
<dbReference type="InterPro" id="IPR045864">
    <property type="entry name" value="aa-tRNA-synth_II/BPL/LPL"/>
</dbReference>